<dbReference type="InterPro" id="IPR007404">
    <property type="entry name" value="YdjM-like"/>
</dbReference>
<dbReference type="Proteomes" id="UP000002457">
    <property type="component" value="Chromosome"/>
</dbReference>
<dbReference type="KEGG" id="mpl:Mpal_1593"/>
<feature type="transmembrane region" description="Helical" evidence="1">
    <location>
        <begin position="15"/>
        <end position="42"/>
    </location>
</feature>
<feature type="transmembrane region" description="Helical" evidence="1">
    <location>
        <begin position="100"/>
        <end position="120"/>
    </location>
</feature>
<proteinExistence type="predicted"/>
<dbReference type="Pfam" id="PF04307">
    <property type="entry name" value="YdjM"/>
    <property type="match status" value="1"/>
</dbReference>
<dbReference type="STRING" id="521011.Mpal_1593"/>
<dbReference type="RefSeq" id="WP_012618224.1">
    <property type="nucleotide sequence ID" value="NC_011832.1"/>
</dbReference>
<feature type="transmembrane region" description="Helical" evidence="1">
    <location>
        <begin position="126"/>
        <end position="143"/>
    </location>
</feature>
<dbReference type="eggNOG" id="arCOG01745">
    <property type="taxonomic scope" value="Archaea"/>
</dbReference>
<feature type="transmembrane region" description="Helical" evidence="1">
    <location>
        <begin position="181"/>
        <end position="201"/>
    </location>
</feature>
<keyword evidence="1" id="KW-0812">Transmembrane</keyword>
<accession>B8GIU2</accession>
<sequence length="240" mass="26911" precursor="true">MITRHHISLACGGMLILYLPLIAGNPILLPVVGSGVCVGAVLPDIQMKRPRRFNALSPIWLLIQIFKKTVLRLYISLCERFLGVQTEAEDKRLTHSLPGLFFLTGFIACCVLLIMGLFPLSPELHYLRVFSAGIIVGLLFHFFEDLCTKKGLCLMYPFNETCRISGSIRPCNKEDFRIRHFHIMTGVTIVAIFLLYCTGLCPDDLKWPVSIGALAACAVMMLHDAEVRMTVTPRGDRHHN</sequence>
<protein>
    <submittedName>
        <fullName evidence="2">Membrane-bound metal-dependent hydrolase</fullName>
    </submittedName>
</protein>
<dbReference type="GeneID" id="7272135"/>
<keyword evidence="1" id="KW-0472">Membrane</keyword>
<evidence type="ECO:0000313" key="2">
    <source>
        <dbReference type="EMBL" id="ACL16905.1"/>
    </source>
</evidence>
<name>B8GIU2_METPE</name>
<organism evidence="2 3">
    <name type="scientific">Methanosphaerula palustris (strain ATCC BAA-1556 / DSM 19958 / E1-9c)</name>
    <dbReference type="NCBI Taxonomy" id="521011"/>
    <lineage>
        <taxon>Archaea</taxon>
        <taxon>Methanobacteriati</taxon>
        <taxon>Methanobacteriota</taxon>
        <taxon>Stenosarchaea group</taxon>
        <taxon>Methanomicrobia</taxon>
        <taxon>Methanomicrobiales</taxon>
        <taxon>Methanoregulaceae</taxon>
        <taxon>Methanosphaerula</taxon>
    </lineage>
</organism>
<dbReference type="OrthoDB" id="137427at2157"/>
<dbReference type="HOGENOM" id="CLU_1136057_0_0_2"/>
<dbReference type="AlphaFoldDB" id="B8GIU2"/>
<evidence type="ECO:0000256" key="1">
    <source>
        <dbReference type="SAM" id="Phobius"/>
    </source>
</evidence>
<dbReference type="GO" id="GO:0016787">
    <property type="term" value="F:hydrolase activity"/>
    <property type="evidence" value="ECO:0007669"/>
    <property type="project" value="UniProtKB-KW"/>
</dbReference>
<keyword evidence="3" id="KW-1185">Reference proteome</keyword>
<gene>
    <name evidence="2" type="ordered locus">Mpal_1593</name>
</gene>
<keyword evidence="1" id="KW-1133">Transmembrane helix</keyword>
<reference evidence="2 3" key="1">
    <citation type="journal article" date="2015" name="Genome Announc.">
        <title>Complete Genome Sequence of Methanosphaerula palustris E1-9CT, a Hydrogenotrophic Methanogen Isolated from a Minerotrophic Fen Peatland.</title>
        <authorList>
            <person name="Cadillo-Quiroz H."/>
            <person name="Browne P."/>
            <person name="Kyrpides N."/>
            <person name="Woyke T."/>
            <person name="Goodwin L."/>
            <person name="Detter C."/>
            <person name="Yavitt J.B."/>
            <person name="Zinder S.H."/>
        </authorList>
    </citation>
    <scope>NUCLEOTIDE SEQUENCE [LARGE SCALE GENOMIC DNA]</scope>
    <source>
        <strain evidence="3">ATCC BAA-1556 / DSM 19958 / E1-9c</strain>
    </source>
</reference>
<evidence type="ECO:0000313" key="3">
    <source>
        <dbReference type="Proteomes" id="UP000002457"/>
    </source>
</evidence>
<keyword evidence="2" id="KW-0378">Hydrolase</keyword>
<dbReference type="EMBL" id="CP001338">
    <property type="protein sequence ID" value="ACL16905.1"/>
    <property type="molecule type" value="Genomic_DNA"/>
</dbReference>